<reference evidence="2" key="1">
    <citation type="submission" date="2014-09" db="EMBL/GenBank/DDBJ databases">
        <authorList>
            <person name="Sharma Rahul"/>
            <person name="Thines Marco"/>
        </authorList>
    </citation>
    <scope>NUCLEOTIDE SEQUENCE [LARGE SCALE GENOMIC DNA]</scope>
</reference>
<dbReference type="EMBL" id="CCYD01001864">
    <property type="protein sequence ID" value="CEG45946.1"/>
    <property type="molecule type" value="Genomic_DNA"/>
</dbReference>
<evidence type="ECO:0000313" key="2">
    <source>
        <dbReference type="Proteomes" id="UP000054928"/>
    </source>
</evidence>
<evidence type="ECO:0000313" key="1">
    <source>
        <dbReference type="EMBL" id="CEG45946.1"/>
    </source>
</evidence>
<keyword evidence="2" id="KW-1185">Reference proteome</keyword>
<name>A0A0P1AXM1_PLAHL</name>
<organism evidence="1 2">
    <name type="scientific">Plasmopara halstedii</name>
    <name type="common">Downy mildew of sunflower</name>
    <dbReference type="NCBI Taxonomy" id="4781"/>
    <lineage>
        <taxon>Eukaryota</taxon>
        <taxon>Sar</taxon>
        <taxon>Stramenopiles</taxon>
        <taxon>Oomycota</taxon>
        <taxon>Peronosporomycetes</taxon>
        <taxon>Peronosporales</taxon>
        <taxon>Peronosporaceae</taxon>
        <taxon>Plasmopara</taxon>
    </lineage>
</organism>
<dbReference type="GeneID" id="36397333"/>
<accession>A0A0P1AXM1</accession>
<protein>
    <submittedName>
        <fullName evidence="1">Uncharacterized protein</fullName>
    </submittedName>
</protein>
<dbReference type="RefSeq" id="XP_024582315.1">
    <property type="nucleotide sequence ID" value="XM_024716747.1"/>
</dbReference>
<sequence length="156" mass="17442">MKQRHTLNRWVQGPENNTSCLNAPINRILALSRAFPLPWFDLVISYVSSRKLAAFTKFLHPSTQSDLLAALKLNGKPTGTSSRKTTEGVNNREGYHKCNLGEMFNKVFPAQTVESLSPKRSQATTRPCLSLLSVDHCPPLYSKQSASDLEVIDIER</sequence>
<proteinExistence type="predicted"/>
<dbReference type="AlphaFoldDB" id="A0A0P1AXM1"/>
<dbReference type="Proteomes" id="UP000054928">
    <property type="component" value="Unassembled WGS sequence"/>
</dbReference>